<evidence type="ECO:0000259" key="6">
    <source>
        <dbReference type="SMART" id="SM01266"/>
    </source>
</evidence>
<evidence type="ECO:0000313" key="7">
    <source>
        <dbReference type="EMBL" id="SEG41429.1"/>
    </source>
</evidence>
<evidence type="ECO:0000256" key="5">
    <source>
        <dbReference type="RuleBase" id="RU367021"/>
    </source>
</evidence>
<evidence type="ECO:0000256" key="4">
    <source>
        <dbReference type="ARBA" id="ARBA00023315"/>
    </source>
</evidence>
<evidence type="ECO:0000313" key="8">
    <source>
        <dbReference type="Proteomes" id="UP000236738"/>
    </source>
</evidence>
<dbReference type="InterPro" id="IPR001451">
    <property type="entry name" value="Hexapep"/>
</dbReference>
<dbReference type="FunFam" id="2.160.10.10:FF:000008">
    <property type="entry name" value="Maltose O-acetyltransferase"/>
    <property type="match status" value="1"/>
</dbReference>
<dbReference type="GO" id="GO:0008870">
    <property type="term" value="F:galactoside O-acetyltransferase activity"/>
    <property type="evidence" value="ECO:0007669"/>
    <property type="project" value="TreeGrafter"/>
</dbReference>
<dbReference type="Proteomes" id="UP000236738">
    <property type="component" value="Unassembled WGS sequence"/>
</dbReference>
<dbReference type="SUPFAM" id="SSF51161">
    <property type="entry name" value="Trimeric LpxA-like enzymes"/>
    <property type="match status" value="1"/>
</dbReference>
<evidence type="ECO:0000256" key="3">
    <source>
        <dbReference type="ARBA" id="ARBA00022737"/>
    </source>
</evidence>
<reference evidence="8" key="1">
    <citation type="submission" date="2016-10" db="EMBL/GenBank/DDBJ databases">
        <authorList>
            <person name="Varghese N."/>
            <person name="Submissions S."/>
        </authorList>
    </citation>
    <scope>NUCLEOTIDE SEQUENCE [LARGE SCALE GENOMIC DNA]</scope>
    <source>
        <strain evidence="8">DSM 21580</strain>
    </source>
</reference>
<proteinExistence type="inferred from homology"/>
<accession>A0A1H5ZY91</accession>
<comment type="similarity">
    <text evidence="1 5">Belongs to the transferase hexapeptide repeat family.</text>
</comment>
<dbReference type="Pfam" id="PF12464">
    <property type="entry name" value="Mac"/>
    <property type="match status" value="1"/>
</dbReference>
<dbReference type="RefSeq" id="WP_103914133.1">
    <property type="nucleotide sequence ID" value="NZ_FNUS01000005.1"/>
</dbReference>
<dbReference type="Pfam" id="PF00132">
    <property type="entry name" value="Hexapep"/>
    <property type="match status" value="1"/>
</dbReference>
<evidence type="ECO:0000256" key="2">
    <source>
        <dbReference type="ARBA" id="ARBA00022679"/>
    </source>
</evidence>
<dbReference type="Gene3D" id="2.160.10.10">
    <property type="entry name" value="Hexapeptide repeat proteins"/>
    <property type="match status" value="1"/>
</dbReference>
<dbReference type="EMBL" id="FNUS01000005">
    <property type="protein sequence ID" value="SEG41429.1"/>
    <property type="molecule type" value="Genomic_DNA"/>
</dbReference>
<dbReference type="CDD" id="cd03357">
    <property type="entry name" value="LbH_MAT_GAT"/>
    <property type="match status" value="1"/>
</dbReference>
<dbReference type="AlphaFoldDB" id="A0A1H5ZY91"/>
<keyword evidence="3" id="KW-0677">Repeat</keyword>
<protein>
    <recommendedName>
        <fullName evidence="5">Acetyltransferase</fullName>
        <ecNumber evidence="5">2.3.1.-</ecNumber>
    </recommendedName>
</protein>
<evidence type="ECO:0000256" key="1">
    <source>
        <dbReference type="ARBA" id="ARBA00007274"/>
    </source>
</evidence>
<sequence length="197" mass="22383">MKSEKEKMLSGEPYKAFGKELFLERQKAKEILFEFNNLPPSKIKERHQLIKPLFGKTKGTFYLEPPFRCDYGYNIEFGKNFYANYNFTVLDSGKVKIGDHVLIGPNVSLITVNHPIDKDFRAKGFEISKEIIIEKNVWIGANVTINPGVKISENSIIGSGSVVTKNIPENVIAVGNPCKILRNITEKDKMNFEELLK</sequence>
<dbReference type="InterPro" id="IPR039369">
    <property type="entry name" value="LacA-like"/>
</dbReference>
<feature type="domain" description="Maltose/galactoside acetyltransferase" evidence="6">
    <location>
        <begin position="5"/>
        <end position="59"/>
    </location>
</feature>
<keyword evidence="2 5" id="KW-0808">Transferase</keyword>
<dbReference type="SMART" id="SM01266">
    <property type="entry name" value="Mac"/>
    <property type="match status" value="1"/>
</dbReference>
<dbReference type="PANTHER" id="PTHR43017:SF1">
    <property type="entry name" value="ACETYLTRANSFERASE YJL218W-RELATED"/>
    <property type="match status" value="1"/>
</dbReference>
<dbReference type="InterPro" id="IPR011004">
    <property type="entry name" value="Trimer_LpxA-like_sf"/>
</dbReference>
<keyword evidence="8" id="KW-1185">Reference proteome</keyword>
<dbReference type="PANTHER" id="PTHR43017">
    <property type="entry name" value="GALACTOSIDE O-ACETYLTRANSFERASE"/>
    <property type="match status" value="1"/>
</dbReference>
<keyword evidence="4 5" id="KW-0012">Acyltransferase</keyword>
<dbReference type="EC" id="2.3.1.-" evidence="5"/>
<organism evidence="7 8">
    <name type="scientific">Halpernia humi</name>
    <dbReference type="NCBI Taxonomy" id="493375"/>
    <lineage>
        <taxon>Bacteria</taxon>
        <taxon>Pseudomonadati</taxon>
        <taxon>Bacteroidota</taxon>
        <taxon>Flavobacteriia</taxon>
        <taxon>Flavobacteriales</taxon>
        <taxon>Weeksellaceae</taxon>
        <taxon>Chryseobacterium group</taxon>
        <taxon>Halpernia</taxon>
    </lineage>
</organism>
<name>A0A1H5ZY91_9FLAO</name>
<dbReference type="InterPro" id="IPR024688">
    <property type="entry name" value="Mac_dom"/>
</dbReference>
<gene>
    <name evidence="7" type="ORF">SAMN05421847_2267</name>
</gene>
<dbReference type="OrthoDB" id="9812571at2"/>